<feature type="chain" id="PRO_5033844846" description="Prolyl 4-hydroxylase alpha subunit domain-containing protein" evidence="7">
    <location>
        <begin position="27"/>
        <end position="456"/>
    </location>
</feature>
<dbReference type="Proteomes" id="UP000324907">
    <property type="component" value="Unassembled WGS sequence"/>
</dbReference>
<dbReference type="PANTHER" id="PTHR10869">
    <property type="entry name" value="PROLYL 4-HYDROXYLASE ALPHA SUBUNIT"/>
    <property type="match status" value="1"/>
</dbReference>
<name>A0A5A8DIN3_CAFRO</name>
<comment type="cofactor">
    <cofactor evidence="1">
        <name>L-ascorbate</name>
        <dbReference type="ChEBI" id="CHEBI:38290"/>
    </cofactor>
</comment>
<dbReference type="InterPro" id="IPR006620">
    <property type="entry name" value="Pro_4_hyd_alph"/>
</dbReference>
<evidence type="ECO:0000256" key="6">
    <source>
        <dbReference type="SAM" id="MobiDB-lite"/>
    </source>
</evidence>
<evidence type="ECO:0000313" key="12">
    <source>
        <dbReference type="Proteomes" id="UP000325113"/>
    </source>
</evidence>
<evidence type="ECO:0000256" key="4">
    <source>
        <dbReference type="ARBA" id="ARBA00023002"/>
    </source>
</evidence>
<dbReference type="Gene3D" id="2.60.120.620">
    <property type="entry name" value="q2cbj1_9rhob like domain"/>
    <property type="match status" value="1"/>
</dbReference>
<gene>
    <name evidence="10" type="ORF">FNF28_03603</name>
    <name evidence="9" type="ORF">FNF31_02449</name>
</gene>
<evidence type="ECO:0000256" key="3">
    <source>
        <dbReference type="ARBA" id="ARBA00022964"/>
    </source>
</evidence>
<feature type="region of interest" description="Disordered" evidence="6">
    <location>
        <begin position="52"/>
        <end position="82"/>
    </location>
</feature>
<dbReference type="GO" id="GO:0005506">
    <property type="term" value="F:iron ion binding"/>
    <property type="evidence" value="ECO:0007669"/>
    <property type="project" value="InterPro"/>
</dbReference>
<keyword evidence="2" id="KW-0479">Metal-binding</keyword>
<evidence type="ECO:0000256" key="7">
    <source>
        <dbReference type="SAM" id="SignalP"/>
    </source>
</evidence>
<dbReference type="EMBL" id="VLTL01000050">
    <property type="protein sequence ID" value="KAA0164979.1"/>
    <property type="molecule type" value="Genomic_DNA"/>
</dbReference>
<dbReference type="GO" id="GO:0031418">
    <property type="term" value="F:L-ascorbic acid binding"/>
    <property type="evidence" value="ECO:0007669"/>
    <property type="project" value="InterPro"/>
</dbReference>
<evidence type="ECO:0000256" key="1">
    <source>
        <dbReference type="ARBA" id="ARBA00001961"/>
    </source>
</evidence>
<accession>A0A5A8DIN3</accession>
<organism evidence="10 11">
    <name type="scientific">Cafeteria roenbergensis</name>
    <name type="common">Marine flagellate</name>
    <dbReference type="NCBI Taxonomy" id="33653"/>
    <lineage>
        <taxon>Eukaryota</taxon>
        <taxon>Sar</taxon>
        <taxon>Stramenopiles</taxon>
        <taxon>Bigyra</taxon>
        <taxon>Opalozoa</taxon>
        <taxon>Bicosoecida</taxon>
        <taxon>Cafeteriaceae</taxon>
        <taxon>Cafeteria</taxon>
    </lineage>
</organism>
<evidence type="ECO:0000256" key="2">
    <source>
        <dbReference type="ARBA" id="ARBA00022723"/>
    </source>
</evidence>
<keyword evidence="3" id="KW-0223">Dioxygenase</keyword>
<feature type="signal peptide" evidence="7">
    <location>
        <begin position="1"/>
        <end position="26"/>
    </location>
</feature>
<dbReference type="GO" id="GO:0004656">
    <property type="term" value="F:procollagen-proline 4-dioxygenase activity"/>
    <property type="evidence" value="ECO:0007669"/>
    <property type="project" value="TreeGrafter"/>
</dbReference>
<protein>
    <recommendedName>
        <fullName evidence="8">Prolyl 4-hydroxylase alpha subunit domain-containing protein</fullName>
    </recommendedName>
</protein>
<reference evidence="11 12" key="1">
    <citation type="submission" date="2019-07" db="EMBL/GenBank/DDBJ databases">
        <title>Genomes of Cafeteria roenbergensis.</title>
        <authorList>
            <person name="Fischer M.G."/>
            <person name="Hackl T."/>
            <person name="Roman M."/>
        </authorList>
    </citation>
    <scope>NUCLEOTIDE SEQUENCE [LARGE SCALE GENOMIC DNA]</scope>
    <source>
        <strain evidence="9 12">Cflag</strain>
        <strain evidence="10 11">RCC970-E3</strain>
    </source>
</reference>
<evidence type="ECO:0000256" key="5">
    <source>
        <dbReference type="ARBA" id="ARBA00023004"/>
    </source>
</evidence>
<sequence length="456" mass="48205">MRVVFQAAAVALALALAARGSPGVQGGSDWVSLLLKQAGAARAAALDVLPEPTATPTAAPSPPPDPVSDFSDSPGAPGGHDVLELGEGAFLHGSGPARMFIVPALLSPEEAAALADLGENDGAMDEIRESSIVGEGEEGEDAPQQWRVSKSRFLEPELERAHPVASRFIGRVHSLVGIPVAHGEQLQLTEYRQALRDRYIAHLDSALGMGRSATALLYLRTLRPGDGGSTVFVQTRLSASGAAAVAAARQRALEAAGEPSDAEYLAAHADRVRRAAGRRSQAPAPGSDDEAMAGLHLACASDTSTAWAERLAANGSAPADHGAREGAPLAVRPVAGLAVIWFNHDEQGRTDLRARHAACELEPGPDGPGPRIRKMVAQRWMTWMAQTRLAPQTSKAFYAPEPNILDSTLRDCGTPGKLKRAGIPVPPGTLPRFQLEDAWVLHSNITRKQHLVRRFQ</sequence>
<keyword evidence="7" id="KW-0732">Signal</keyword>
<dbReference type="InterPro" id="IPR045054">
    <property type="entry name" value="P4HA-like"/>
</dbReference>
<keyword evidence="4" id="KW-0560">Oxidoreductase</keyword>
<dbReference type="SMART" id="SM00702">
    <property type="entry name" value="P4Hc"/>
    <property type="match status" value="1"/>
</dbReference>
<feature type="domain" description="Prolyl 4-hydroxylase alpha subunit" evidence="8">
    <location>
        <begin position="97"/>
        <end position="382"/>
    </location>
</feature>
<proteinExistence type="predicted"/>
<evidence type="ECO:0000313" key="10">
    <source>
        <dbReference type="EMBL" id="KAA0164979.1"/>
    </source>
</evidence>
<dbReference type="EMBL" id="VLTM01000018">
    <property type="protein sequence ID" value="KAA0164213.1"/>
    <property type="molecule type" value="Genomic_DNA"/>
</dbReference>
<evidence type="ECO:0000313" key="11">
    <source>
        <dbReference type="Proteomes" id="UP000324907"/>
    </source>
</evidence>
<dbReference type="PANTHER" id="PTHR10869:SF246">
    <property type="entry name" value="TRANSMEMBRANE PROLYL 4-HYDROXYLASE"/>
    <property type="match status" value="1"/>
</dbReference>
<dbReference type="Proteomes" id="UP000325113">
    <property type="component" value="Unassembled WGS sequence"/>
</dbReference>
<evidence type="ECO:0000259" key="8">
    <source>
        <dbReference type="SMART" id="SM00702"/>
    </source>
</evidence>
<keyword evidence="5" id="KW-0408">Iron</keyword>
<dbReference type="GO" id="GO:0005783">
    <property type="term" value="C:endoplasmic reticulum"/>
    <property type="evidence" value="ECO:0007669"/>
    <property type="project" value="TreeGrafter"/>
</dbReference>
<comment type="caution">
    <text evidence="10">The sequence shown here is derived from an EMBL/GenBank/DDBJ whole genome shotgun (WGS) entry which is preliminary data.</text>
</comment>
<dbReference type="AlphaFoldDB" id="A0A5A8DIN3"/>
<evidence type="ECO:0000313" key="9">
    <source>
        <dbReference type="EMBL" id="KAA0164213.1"/>
    </source>
</evidence>